<evidence type="ECO:0000256" key="3">
    <source>
        <dbReference type="SAM" id="MobiDB-lite"/>
    </source>
</evidence>
<gene>
    <name evidence="4" type="ORF">Cvel_8260</name>
</gene>
<dbReference type="EMBL" id="CDMZ01003691">
    <property type="protein sequence ID" value="CEM47264.1"/>
    <property type="molecule type" value="Genomic_DNA"/>
</dbReference>
<keyword evidence="1" id="KW-0880">Kelch repeat</keyword>
<name>A0A0G4HSL2_9ALVE</name>
<dbReference type="InterPro" id="IPR006652">
    <property type="entry name" value="Kelch_1"/>
</dbReference>
<evidence type="ECO:0000313" key="4">
    <source>
        <dbReference type="EMBL" id="CEM47264.1"/>
    </source>
</evidence>
<organism evidence="4">
    <name type="scientific">Chromera velia CCMP2878</name>
    <dbReference type="NCBI Taxonomy" id="1169474"/>
    <lineage>
        <taxon>Eukaryota</taxon>
        <taxon>Sar</taxon>
        <taxon>Alveolata</taxon>
        <taxon>Colpodellida</taxon>
        <taxon>Chromeraceae</taxon>
        <taxon>Chromera</taxon>
    </lineage>
</organism>
<dbReference type="PANTHER" id="PTHR46093:SF3">
    <property type="entry name" value="ACYL-COA-BINDING DOMAIN-CONTAINING PROTEIN 4"/>
    <property type="match status" value="1"/>
</dbReference>
<evidence type="ECO:0000256" key="2">
    <source>
        <dbReference type="ARBA" id="ARBA00022737"/>
    </source>
</evidence>
<dbReference type="Pfam" id="PF01344">
    <property type="entry name" value="Kelch_1"/>
    <property type="match status" value="2"/>
</dbReference>
<feature type="compositionally biased region" description="Polar residues" evidence="3">
    <location>
        <begin position="374"/>
        <end position="388"/>
    </location>
</feature>
<dbReference type="VEuPathDB" id="CryptoDB:Cvel_8260"/>
<feature type="region of interest" description="Disordered" evidence="3">
    <location>
        <begin position="655"/>
        <end position="688"/>
    </location>
</feature>
<reference evidence="4" key="1">
    <citation type="submission" date="2014-11" db="EMBL/GenBank/DDBJ databases">
        <authorList>
            <person name="Otto D Thomas"/>
            <person name="Naeem Raeece"/>
        </authorList>
    </citation>
    <scope>NUCLEOTIDE SEQUENCE</scope>
</reference>
<dbReference type="InterPro" id="IPR015915">
    <property type="entry name" value="Kelch-typ_b-propeller"/>
</dbReference>
<protein>
    <submittedName>
        <fullName evidence="4">Uncharacterized protein</fullName>
    </submittedName>
</protein>
<feature type="region of interest" description="Disordered" evidence="3">
    <location>
        <begin position="348"/>
        <end position="388"/>
    </location>
</feature>
<feature type="region of interest" description="Disordered" evidence="3">
    <location>
        <begin position="402"/>
        <end position="448"/>
    </location>
</feature>
<evidence type="ECO:0000256" key="1">
    <source>
        <dbReference type="ARBA" id="ARBA00022441"/>
    </source>
</evidence>
<accession>A0A0G4HSL2</accession>
<proteinExistence type="predicted"/>
<sequence>MAATRHVLWHELAVPTSTRPSRRAGHSAVFHCEKMYVFGGMDSHGTLLNDVHVFDFSEPGQERWCPPTPNDDTPVKPAIPLEDKFNIHSTQAEREAEVKAKRRALARERAFEEGAGSLVGVPRAARRGNLGGLPPLDALGGSRRDQVLTLTPDGRVNHSAIVYGDGMFVFGGKTLSGECNELWCLDLNDINWKLLYAKPGTAFPPDPASLIQKPHAEEEEDPLAALLQGFGTSVTSPFNKSGGRPGLQRGNSQLRMSHKRPSKASILDPTLNSSERTKLPRHPCARDSCSCVLAEDRIWMFGGSASDGRCLNDVWVWDPSRTRSADWKYVPTEGPWPTARRGHVAVALTGTDWKSSTSPPCRQDKQEAEEEDSNISNSPNPQRRQSLMSNSFGKPFALAAAFKNAGPPAPPKTGLAGLSPPKNRRTSKTTATRRQSLSGSPPSASGSSVLIFGGADSKGRKLNDLWLLRLEHGQWEEVAIRDCGSSPWPLPRAYHTACLLGRSMIVFGGSMERRPDTSEVWELDTNRMEWSYRGCNDEGDPDGFAARRALPSSGRQNGSTPPKDVAVGALLTFEPNFGQARQSKFASVLEVVNPESGYTEPPPPPRYPEVLDGWQNVDLALLDSMVARALQTEGVAQVAGVFEGLEGARVLIAGERQGPGNRGRPGTAATGTVGGALASSRSRPGSPSAAAVATARAGRKQNLCQRLQQPPGSRSLHTAVVQENAIIVFGGDKRKLRLCDLFSMRC</sequence>
<keyword evidence="2" id="KW-0677">Repeat</keyword>
<dbReference type="Pfam" id="PF24681">
    <property type="entry name" value="Kelch_KLHDC2_KLHL20_DRC7"/>
    <property type="match status" value="1"/>
</dbReference>
<feature type="compositionally biased region" description="Low complexity" evidence="3">
    <location>
        <begin position="436"/>
        <end position="448"/>
    </location>
</feature>
<dbReference type="PANTHER" id="PTHR46093">
    <property type="entry name" value="ACYL-COA-BINDING DOMAIN-CONTAINING PROTEIN 5"/>
    <property type="match status" value="1"/>
</dbReference>
<dbReference type="Gene3D" id="2.120.10.80">
    <property type="entry name" value="Kelch-type beta propeller"/>
    <property type="match status" value="4"/>
</dbReference>
<dbReference type="SUPFAM" id="SSF117281">
    <property type="entry name" value="Kelch motif"/>
    <property type="match status" value="3"/>
</dbReference>
<feature type="compositionally biased region" description="Low complexity" evidence="3">
    <location>
        <begin position="666"/>
        <end position="688"/>
    </location>
</feature>
<dbReference type="AlphaFoldDB" id="A0A0G4HSL2"/>
<feature type="region of interest" description="Disordered" evidence="3">
    <location>
        <begin position="542"/>
        <end position="563"/>
    </location>
</feature>
<feature type="region of interest" description="Disordered" evidence="3">
    <location>
        <begin position="237"/>
        <end position="279"/>
    </location>
</feature>